<accession>A0A194XU65</accession>
<feature type="chain" id="PRO_5008268600" description="HD domain-containing protein" evidence="1">
    <location>
        <begin position="23"/>
        <end position="196"/>
    </location>
</feature>
<dbReference type="STRING" id="149040.A0A194XU65"/>
<dbReference type="PANTHER" id="PTHR35569:SF1">
    <property type="entry name" value="CYANAMIDE HYDRATASE DDI2-RELATED"/>
    <property type="match status" value="1"/>
</dbReference>
<gene>
    <name evidence="2" type="ORF">LY89DRAFT_693620</name>
</gene>
<dbReference type="InParanoid" id="A0A194XU65"/>
<feature type="signal peptide" evidence="1">
    <location>
        <begin position="1"/>
        <end position="22"/>
    </location>
</feature>
<protein>
    <recommendedName>
        <fullName evidence="4">HD domain-containing protein</fullName>
    </recommendedName>
</protein>
<evidence type="ECO:0000256" key="1">
    <source>
        <dbReference type="SAM" id="SignalP"/>
    </source>
</evidence>
<sequence>MKLNLKLIVQVLVSFYVDPSLGFQHVVPRWINQQPTQVIGNVTVIDTPLVRAAQAYARKYSEDFLFNHVMRTWLFGALVISHNTTLQRTVDYEVHAVGSLLHDLGLVLNASFISSDRRFEVDSAFATTDFVENQVAHGDAESAWDAHRLQLLFDSVLLSSESKFSLYKQATEPWGDSFVPHYSAVGYRIFDIVTGI</sequence>
<keyword evidence="1" id="KW-0732">Signal</keyword>
<name>A0A194XU65_MOLSC</name>
<dbReference type="EMBL" id="KQ947405">
    <property type="protein sequence ID" value="KUJ23579.1"/>
    <property type="molecule type" value="Genomic_DNA"/>
</dbReference>
<keyword evidence="3" id="KW-1185">Reference proteome</keyword>
<dbReference type="AlphaFoldDB" id="A0A194XU65"/>
<dbReference type="OrthoDB" id="2378324at2759"/>
<proteinExistence type="predicted"/>
<dbReference type="PANTHER" id="PTHR35569">
    <property type="entry name" value="CYANAMIDE HYDRATASE DDI2-RELATED"/>
    <property type="match status" value="1"/>
</dbReference>
<dbReference type="Proteomes" id="UP000070700">
    <property type="component" value="Unassembled WGS sequence"/>
</dbReference>
<evidence type="ECO:0000313" key="2">
    <source>
        <dbReference type="EMBL" id="KUJ23579.1"/>
    </source>
</evidence>
<dbReference type="KEGG" id="psco:LY89DRAFT_693620"/>
<evidence type="ECO:0000313" key="3">
    <source>
        <dbReference type="Proteomes" id="UP000070700"/>
    </source>
</evidence>
<dbReference type="GeneID" id="28826372"/>
<reference evidence="2 3" key="1">
    <citation type="submission" date="2015-10" db="EMBL/GenBank/DDBJ databases">
        <title>Full genome of DAOMC 229536 Phialocephala scopiformis, a fungal endophyte of spruce producing the potent anti-insectan compound rugulosin.</title>
        <authorList>
            <consortium name="DOE Joint Genome Institute"/>
            <person name="Walker A.K."/>
            <person name="Frasz S.L."/>
            <person name="Seifert K.A."/>
            <person name="Miller J.D."/>
            <person name="Mondo S.J."/>
            <person name="Labutti K."/>
            <person name="Lipzen A."/>
            <person name="Dockter R."/>
            <person name="Kennedy M."/>
            <person name="Grigoriev I.V."/>
            <person name="Spatafora J.W."/>
        </authorList>
    </citation>
    <scope>NUCLEOTIDE SEQUENCE [LARGE SCALE GENOMIC DNA]</scope>
    <source>
        <strain evidence="2 3">CBS 120377</strain>
    </source>
</reference>
<evidence type="ECO:0008006" key="4">
    <source>
        <dbReference type="Google" id="ProtNLM"/>
    </source>
</evidence>
<organism evidence="2 3">
    <name type="scientific">Mollisia scopiformis</name>
    <name type="common">Conifer needle endophyte fungus</name>
    <name type="synonym">Phialocephala scopiformis</name>
    <dbReference type="NCBI Taxonomy" id="149040"/>
    <lineage>
        <taxon>Eukaryota</taxon>
        <taxon>Fungi</taxon>
        <taxon>Dikarya</taxon>
        <taxon>Ascomycota</taxon>
        <taxon>Pezizomycotina</taxon>
        <taxon>Leotiomycetes</taxon>
        <taxon>Helotiales</taxon>
        <taxon>Mollisiaceae</taxon>
        <taxon>Mollisia</taxon>
    </lineage>
</organism>
<dbReference type="RefSeq" id="XP_018077934.1">
    <property type="nucleotide sequence ID" value="XM_018216646.1"/>
</dbReference>